<evidence type="ECO:0000313" key="1">
    <source>
        <dbReference type="EMBL" id="MCB5200232.1"/>
    </source>
</evidence>
<dbReference type="Proteomes" id="UP001138961">
    <property type="component" value="Unassembled WGS sequence"/>
</dbReference>
<gene>
    <name evidence="1" type="ORF">LGQ03_13355</name>
</gene>
<dbReference type="RefSeq" id="WP_226748805.1">
    <property type="nucleotide sequence ID" value="NZ_JAJATZ010000006.1"/>
</dbReference>
<accession>A0ABS8BWV8</accession>
<name>A0ABS8BWV8_9RHOB</name>
<keyword evidence="2" id="KW-1185">Reference proteome</keyword>
<proteinExistence type="predicted"/>
<comment type="caution">
    <text evidence="1">The sequence shown here is derived from an EMBL/GenBank/DDBJ whole genome shotgun (WGS) entry which is preliminary data.</text>
</comment>
<organism evidence="1 2">
    <name type="scientific">Loktanella gaetbuli</name>
    <dbReference type="NCBI Taxonomy" id="2881335"/>
    <lineage>
        <taxon>Bacteria</taxon>
        <taxon>Pseudomonadati</taxon>
        <taxon>Pseudomonadota</taxon>
        <taxon>Alphaproteobacteria</taxon>
        <taxon>Rhodobacterales</taxon>
        <taxon>Roseobacteraceae</taxon>
        <taxon>Loktanella</taxon>
    </lineage>
</organism>
<evidence type="ECO:0000313" key="2">
    <source>
        <dbReference type="Proteomes" id="UP001138961"/>
    </source>
</evidence>
<protein>
    <submittedName>
        <fullName evidence="1">Uncharacterized protein</fullName>
    </submittedName>
</protein>
<dbReference type="EMBL" id="JAJATZ010000006">
    <property type="protein sequence ID" value="MCB5200232.1"/>
    <property type="molecule type" value="Genomic_DNA"/>
</dbReference>
<reference evidence="1" key="1">
    <citation type="submission" date="2021-10" db="EMBL/GenBank/DDBJ databases">
        <title>Loktanella gaetbuli sp. nov., isolated from a tidal flat.</title>
        <authorList>
            <person name="Park S."/>
            <person name="Yoon J.-H."/>
        </authorList>
    </citation>
    <scope>NUCLEOTIDE SEQUENCE</scope>
    <source>
        <strain evidence="1">TSTF-M6</strain>
    </source>
</reference>
<sequence length="143" mass="15686">MVVASVVPCMVDSNSSLSKCGVIAMIKMKDLNSGFSYRSAWTGYAKGRGIDIENAPILHSARIDSNQIYDDPFKGPRHKFSKKYEQFITALKASEYAIIRHGGKDENQALFGSGKLIAIYGVSSYEIDENGGVKIQLGDRLAF</sequence>